<feature type="transmembrane region" description="Helical" evidence="2">
    <location>
        <begin position="29"/>
        <end position="52"/>
    </location>
</feature>
<evidence type="ECO:0000256" key="2">
    <source>
        <dbReference type="SAM" id="Phobius"/>
    </source>
</evidence>
<organism evidence="3 4">
    <name type="scientific">Candidatus Kutchimonas denitrificans</name>
    <dbReference type="NCBI Taxonomy" id="3056748"/>
    <lineage>
        <taxon>Bacteria</taxon>
        <taxon>Pseudomonadati</taxon>
        <taxon>Gemmatimonadota</taxon>
        <taxon>Gemmatimonadia</taxon>
        <taxon>Candidatus Palauibacterales</taxon>
        <taxon>Candidatus Palauibacteraceae</taxon>
        <taxon>Candidatus Kutchimonas</taxon>
    </lineage>
</organism>
<keyword evidence="2" id="KW-1133">Transmembrane helix</keyword>
<feature type="region of interest" description="Disordered" evidence="1">
    <location>
        <begin position="814"/>
        <end position="848"/>
    </location>
</feature>
<accession>A0AAE4Z9J7</accession>
<feature type="transmembrane region" description="Helical" evidence="2">
    <location>
        <begin position="132"/>
        <end position="151"/>
    </location>
</feature>
<reference evidence="3 4" key="1">
    <citation type="submission" date="2020-01" db="EMBL/GenBank/DDBJ databases">
        <title>Genomes assembled from Gulf of Kutch pelagic sediment metagenomes.</title>
        <authorList>
            <person name="Chandrashekar M."/>
            <person name="Mahajan M.S."/>
            <person name="Dave K.J."/>
            <person name="Vatsa P."/>
            <person name="Nathani N.M."/>
        </authorList>
    </citation>
    <scope>NUCLEOTIDE SEQUENCE [LARGE SCALE GENOMIC DNA]</scope>
    <source>
        <strain evidence="3">KS3-K002</strain>
    </source>
</reference>
<proteinExistence type="predicted"/>
<feature type="transmembrane region" description="Helical" evidence="2">
    <location>
        <begin position="440"/>
        <end position="463"/>
    </location>
</feature>
<dbReference type="EMBL" id="JAACAK010000120">
    <property type="protein sequence ID" value="NIR76280.1"/>
    <property type="molecule type" value="Genomic_DNA"/>
</dbReference>
<feature type="transmembrane region" description="Helical" evidence="2">
    <location>
        <begin position="388"/>
        <end position="408"/>
    </location>
</feature>
<dbReference type="InterPro" id="IPR052724">
    <property type="entry name" value="GT117_domain-containing"/>
</dbReference>
<keyword evidence="2" id="KW-0812">Transmembrane</keyword>
<keyword evidence="2" id="KW-0472">Membrane</keyword>
<evidence type="ECO:0000313" key="3">
    <source>
        <dbReference type="EMBL" id="NIR76280.1"/>
    </source>
</evidence>
<dbReference type="PANTHER" id="PTHR16214">
    <property type="entry name" value="TRANSMEMBRANE PROTEIN 260"/>
    <property type="match status" value="1"/>
</dbReference>
<evidence type="ECO:0000313" key="4">
    <source>
        <dbReference type="Proteomes" id="UP000702544"/>
    </source>
</evidence>
<dbReference type="PANTHER" id="PTHR16214:SF3">
    <property type="entry name" value="TRANSMEMBRANE PROTEIN 260"/>
    <property type="match status" value="1"/>
</dbReference>
<name>A0AAE4Z9J7_9BACT</name>
<dbReference type="Pfam" id="PF11028">
    <property type="entry name" value="TMEM260-like"/>
    <property type="match status" value="1"/>
</dbReference>
<dbReference type="InterPro" id="IPR021280">
    <property type="entry name" value="TMEM260-like"/>
</dbReference>
<sequence length="848" mass="95513">MPDDKRAIDTPDSVIKEAGAPEYEPPYRWAGVVGLMVFALYAITLAPTTAFWDTSEYIATAHILGIPHPPGNPVFIILARTWEILMTPVPLPTAMKINLFSAAMSATAAAFWFLVVHRVLAFFSDQELFRRAGAGAAAFISATAFTVWNQSVVNEKVYTVSLMTIALLTWLIFRWRDNLGKGKDDNLLILIVFLLALSLGNHLMAFLVAPAMLLFIIWVHPRVLARPRLYAFAALAWFLGLSAQLALPIRANDRPVINEAEPVCGSVVAAAYEIVRLHPPVSLVAGKPENDRCPALASSLRREQYRKPPINLNPIFYVPGSPRNPPRDMKLLRWQFINFAQYFDWQWARSLNGDNTFFAWVRAPFTLVFLLLGLLGAWRHYYADRISWVYFAALFATVSFGLVIYLNFKYGYSVGATTIGPNGSEVGVPRSWREVRERDYFFIVSFSFWGVWAGIGLAALWRAFAETIAGSSARITTDHLKRASPVLLLALLPMLLNWQYASRAGDYAARDWAYNLLMSVEPYGVLFTNGDNDTFPLWYLQEVEGLRQDVTVIVYSYLATPWYSKQLRDLTAPCDGQDPSRDETRIICQRSFEPDEALPIYSEMEWTRPTRSILQATDEQLESVPECYPIDRRGNCAAFADTQAVRIGGIVGTIPRGERLLRNDIMLLQILQGAAGDRPIYFAGTTGTYENFDLQRWMVRQGVAFKLEPIDFQPRGSIIPIPVQARNQGGRDTPWWINVERTETLLEEHYIYRDITEWDFWPDLTTSGIPLQYYQAYMALANAELVTGDQAESDSAVDRAIDFLEVALGPLPEEMRDVRPETVAPPAATDVETEPIELPPDSEPGGRD</sequence>
<dbReference type="AlphaFoldDB" id="A0AAE4Z9J7"/>
<evidence type="ECO:0000256" key="1">
    <source>
        <dbReference type="SAM" id="MobiDB-lite"/>
    </source>
</evidence>
<feature type="transmembrane region" description="Helical" evidence="2">
    <location>
        <begin position="187"/>
        <end position="217"/>
    </location>
</feature>
<comment type="caution">
    <text evidence="3">The sequence shown here is derived from an EMBL/GenBank/DDBJ whole genome shotgun (WGS) entry which is preliminary data.</text>
</comment>
<dbReference type="Proteomes" id="UP000702544">
    <property type="component" value="Unassembled WGS sequence"/>
</dbReference>
<feature type="transmembrane region" description="Helical" evidence="2">
    <location>
        <begin position="157"/>
        <end position="175"/>
    </location>
</feature>
<gene>
    <name evidence="3" type="ORF">GWO12_14395</name>
</gene>
<protein>
    <submittedName>
        <fullName evidence="3">DUF2723 domain-containing protein</fullName>
    </submittedName>
</protein>
<feature type="transmembrane region" description="Helical" evidence="2">
    <location>
        <begin position="229"/>
        <end position="247"/>
    </location>
</feature>
<feature type="transmembrane region" description="Helical" evidence="2">
    <location>
        <begin position="359"/>
        <end position="382"/>
    </location>
</feature>
<feature type="transmembrane region" description="Helical" evidence="2">
    <location>
        <begin position="97"/>
        <end position="120"/>
    </location>
</feature>